<feature type="site" description="Important for activity" evidence="4 7">
    <location>
        <position position="96"/>
    </location>
</feature>
<reference evidence="10 11" key="1">
    <citation type="submission" date="2015-11" db="EMBL/GenBank/DDBJ databases">
        <title>Genomic analysis of 38 Legionella species identifies large and diverse effector repertoires.</title>
        <authorList>
            <person name="Burstein D."/>
            <person name="Amaro F."/>
            <person name="Zusman T."/>
            <person name="Lifshitz Z."/>
            <person name="Cohen O."/>
            <person name="Gilbert J.A."/>
            <person name="Pupko T."/>
            <person name="Shuman H.A."/>
            <person name="Segal G."/>
        </authorList>
    </citation>
    <scope>NUCLEOTIDE SEQUENCE [LARGE SCALE GENOMIC DNA]</scope>
    <source>
        <strain evidence="10 11">SE-32A-C8</strain>
    </source>
</reference>
<gene>
    <name evidence="4 10" type="primary">hemA</name>
    <name evidence="10" type="ORF">Lery_1649</name>
</gene>
<dbReference type="UniPathway" id="UPA00251">
    <property type="reaction ID" value="UER00316"/>
</dbReference>
<feature type="active site" description="Nucleophile" evidence="4 5">
    <location>
        <position position="51"/>
    </location>
</feature>
<dbReference type="GO" id="GO:0019353">
    <property type="term" value="P:protoporphyrinogen IX biosynthetic process from glutamate"/>
    <property type="evidence" value="ECO:0007669"/>
    <property type="project" value="TreeGrafter"/>
</dbReference>
<dbReference type="STRING" id="448.Lery_1649"/>
<dbReference type="InterPro" id="IPR000343">
    <property type="entry name" value="4pyrrol_synth_GluRdtase"/>
</dbReference>
<dbReference type="PANTHER" id="PTHR43013:SF1">
    <property type="entry name" value="GLUTAMYL-TRNA REDUCTASE"/>
    <property type="match status" value="1"/>
</dbReference>
<dbReference type="InterPro" id="IPR036343">
    <property type="entry name" value="GluRdtase_N_sf"/>
</dbReference>
<feature type="binding site" evidence="4">
    <location>
        <begin position="50"/>
        <end position="53"/>
    </location>
    <ligand>
        <name>substrate</name>
    </ligand>
</feature>
<dbReference type="SUPFAM" id="SSF69075">
    <property type="entry name" value="Glutamyl tRNA-reductase dimerization domain"/>
    <property type="match status" value="1"/>
</dbReference>
<comment type="subunit">
    <text evidence="4">Homodimer.</text>
</comment>
<evidence type="ECO:0000256" key="3">
    <source>
        <dbReference type="ARBA" id="ARBA00023244"/>
    </source>
</evidence>
<dbReference type="SUPFAM" id="SSF69742">
    <property type="entry name" value="Glutamyl tRNA-reductase catalytic, N-terminal domain"/>
    <property type="match status" value="1"/>
</dbReference>
<dbReference type="InterPro" id="IPR036453">
    <property type="entry name" value="GluRdtase_dimer_dom_sf"/>
</dbReference>
<name>A0A0W0TQ84_LEGER</name>
<evidence type="ECO:0000313" key="10">
    <source>
        <dbReference type="EMBL" id="KTC97810.1"/>
    </source>
</evidence>
<evidence type="ECO:0000256" key="5">
    <source>
        <dbReference type="PIRSR" id="PIRSR000445-1"/>
    </source>
</evidence>
<evidence type="ECO:0000256" key="4">
    <source>
        <dbReference type="HAMAP-Rule" id="MF_00087"/>
    </source>
</evidence>
<keyword evidence="1 4" id="KW-0521">NADP</keyword>
<comment type="similarity">
    <text evidence="4">Belongs to the glutamyl-tRNA reductase family.</text>
</comment>
<dbReference type="InterPro" id="IPR015895">
    <property type="entry name" value="4pyrrol_synth_GluRdtase_N"/>
</dbReference>
<evidence type="ECO:0000313" key="11">
    <source>
        <dbReference type="Proteomes" id="UP000054773"/>
    </source>
</evidence>
<dbReference type="PANTHER" id="PTHR43013">
    <property type="entry name" value="GLUTAMYL-TRNA REDUCTASE"/>
    <property type="match status" value="1"/>
</dbReference>
<sequence length="423" mass="48708">MKRLHCISLSHKNYDIQVRSRFSMSPEQYSLALHELCELGTVNEACILNTCNRFEIVCIVSDPGIVYSWLSLRTKTSLEELLNYFVDLSGIDALKHIMRVVAGLEAKIYGEKNINGQVKQAFLEAKKNNLIGHTLETIYAYSFQVSKAIQNHIALPMSSITQCFFHELEAQYTDHYNKNYLFIGTGKLVKEVLTNLIPYQPNQIVVASHNPERVCDELKQIATVIHIDDITPHLFNVDVIFSATNTNQPILKDRDYCEFNPNRKVYIADASLPRSFDSSIRQYPNVNYFDVDDLASVSEEENRSKYGDLDQYLDGLINREVISLQQILDKSYMSKIIEPQREVLKNYLDNVISQTLNDVDFKANPEKHVKKLTKELSGTMMHLCTILLRHCCKDNDMKTISDLRALIERHNNNYLLTKKVNDR</sequence>
<feature type="binding site" evidence="4">
    <location>
        <position position="117"/>
    </location>
    <ligand>
        <name>substrate</name>
    </ligand>
</feature>
<dbReference type="Gene3D" id="3.30.460.30">
    <property type="entry name" value="Glutamyl-tRNA reductase, N-terminal domain"/>
    <property type="match status" value="1"/>
</dbReference>
<dbReference type="Pfam" id="PF05201">
    <property type="entry name" value="GlutR_N"/>
    <property type="match status" value="1"/>
</dbReference>
<dbReference type="EC" id="1.2.1.70" evidence="4"/>
<dbReference type="InterPro" id="IPR006151">
    <property type="entry name" value="Shikm_DH/Glu-tRNA_Rdtase"/>
</dbReference>
<comment type="caution">
    <text evidence="4">Lacks conserved residue(s) required for the propagation of feature annotation.</text>
</comment>
<dbReference type="GO" id="GO:0008883">
    <property type="term" value="F:glutamyl-tRNA reductase activity"/>
    <property type="evidence" value="ECO:0007669"/>
    <property type="project" value="UniProtKB-UniRule"/>
</dbReference>
<dbReference type="Pfam" id="PF01488">
    <property type="entry name" value="Shikimate_DH"/>
    <property type="match status" value="1"/>
</dbReference>
<keyword evidence="11" id="KW-1185">Reference proteome</keyword>
<proteinExistence type="inferred from homology"/>
<dbReference type="PATRIC" id="fig|448.7.peg.1717"/>
<dbReference type="OrthoDB" id="110209at2"/>
<feature type="binding site" evidence="4 6">
    <location>
        <begin position="184"/>
        <end position="189"/>
    </location>
    <ligand>
        <name>NADP(+)</name>
        <dbReference type="ChEBI" id="CHEBI:58349"/>
    </ligand>
</feature>
<comment type="pathway">
    <text evidence="4">Porphyrin-containing compound metabolism; protoporphyrin-IX biosynthesis; 5-aminolevulinate from L-glutamyl-tRNA(Glu): step 1/2.</text>
</comment>
<keyword evidence="2 4" id="KW-0560">Oxidoreductase</keyword>
<dbReference type="AlphaFoldDB" id="A0A0W0TQ84"/>
<feature type="domain" description="Quinate/shikimate 5-dehydrogenase/glutamyl-tRNA reductase" evidence="8">
    <location>
        <begin position="173"/>
        <end position="297"/>
    </location>
</feature>
<evidence type="ECO:0000259" key="9">
    <source>
        <dbReference type="Pfam" id="PF05201"/>
    </source>
</evidence>
<comment type="function">
    <text evidence="4">Catalyzes the NADPH-dependent reduction of glutamyl-tRNA(Glu) to glutamate 1-semialdehyde (GSA).</text>
</comment>
<comment type="caution">
    <text evidence="10">The sequence shown here is derived from an EMBL/GenBank/DDBJ whole genome shotgun (WGS) entry which is preliminary data.</text>
</comment>
<evidence type="ECO:0000256" key="2">
    <source>
        <dbReference type="ARBA" id="ARBA00023002"/>
    </source>
</evidence>
<evidence type="ECO:0000259" key="8">
    <source>
        <dbReference type="Pfam" id="PF01488"/>
    </source>
</evidence>
<organism evidence="10 11">
    <name type="scientific">Legionella erythra</name>
    <dbReference type="NCBI Taxonomy" id="448"/>
    <lineage>
        <taxon>Bacteria</taxon>
        <taxon>Pseudomonadati</taxon>
        <taxon>Pseudomonadota</taxon>
        <taxon>Gammaproteobacteria</taxon>
        <taxon>Legionellales</taxon>
        <taxon>Legionellaceae</taxon>
        <taxon>Legionella</taxon>
    </lineage>
</organism>
<feature type="domain" description="Glutamyl-tRNA reductase N-terminal" evidence="9">
    <location>
        <begin position="7"/>
        <end position="151"/>
    </location>
</feature>
<comment type="miscellaneous">
    <text evidence="4">During catalysis, the active site Cys acts as a nucleophile attacking the alpha-carbonyl group of tRNA-bound glutamate with the formation of a thioester intermediate between enzyme and glutamate, and the concomitant release of tRNA(Glu). The thioester intermediate is finally reduced by direct hydride transfer from NADPH, to form the product GSA.</text>
</comment>
<evidence type="ECO:0000256" key="7">
    <source>
        <dbReference type="PIRSR" id="PIRSR000445-4"/>
    </source>
</evidence>
<protein>
    <recommendedName>
        <fullName evidence="4">Glutamyl-tRNA reductase</fullName>
        <shortName evidence="4">GluTR</shortName>
        <ecNumber evidence="4">1.2.1.70</ecNumber>
    </recommendedName>
</protein>
<keyword evidence="3 4" id="KW-0627">Porphyrin biosynthesis</keyword>
<dbReference type="Gene3D" id="3.40.50.720">
    <property type="entry name" value="NAD(P)-binding Rossmann-like Domain"/>
    <property type="match status" value="1"/>
</dbReference>
<comment type="catalytic activity">
    <reaction evidence="4">
        <text>(S)-4-amino-5-oxopentanoate + tRNA(Glu) + NADP(+) = L-glutamyl-tRNA(Glu) + NADPH + H(+)</text>
        <dbReference type="Rhea" id="RHEA:12344"/>
        <dbReference type="Rhea" id="RHEA-COMP:9663"/>
        <dbReference type="Rhea" id="RHEA-COMP:9680"/>
        <dbReference type="ChEBI" id="CHEBI:15378"/>
        <dbReference type="ChEBI" id="CHEBI:57501"/>
        <dbReference type="ChEBI" id="CHEBI:57783"/>
        <dbReference type="ChEBI" id="CHEBI:58349"/>
        <dbReference type="ChEBI" id="CHEBI:78442"/>
        <dbReference type="ChEBI" id="CHEBI:78520"/>
        <dbReference type="EC" id="1.2.1.70"/>
    </reaction>
</comment>
<dbReference type="RefSeq" id="WP_058526771.1">
    <property type="nucleotide sequence ID" value="NZ_CAAAHY010000009.1"/>
</dbReference>
<dbReference type="PIRSF" id="PIRSF000445">
    <property type="entry name" value="4pyrrol_synth_GluRdtase"/>
    <property type="match status" value="1"/>
</dbReference>
<dbReference type="InterPro" id="IPR036291">
    <property type="entry name" value="NAD(P)-bd_dom_sf"/>
</dbReference>
<dbReference type="HAMAP" id="MF_00087">
    <property type="entry name" value="Glu_tRNA_reductase"/>
    <property type="match status" value="1"/>
</dbReference>
<dbReference type="SUPFAM" id="SSF51735">
    <property type="entry name" value="NAD(P)-binding Rossmann-fold domains"/>
    <property type="match status" value="1"/>
</dbReference>
<dbReference type="EMBL" id="LNYA01000024">
    <property type="protein sequence ID" value="KTC97810.1"/>
    <property type="molecule type" value="Genomic_DNA"/>
</dbReference>
<dbReference type="Proteomes" id="UP000054773">
    <property type="component" value="Unassembled WGS sequence"/>
</dbReference>
<dbReference type="GO" id="GO:0050661">
    <property type="term" value="F:NADP binding"/>
    <property type="evidence" value="ECO:0007669"/>
    <property type="project" value="InterPro"/>
</dbReference>
<evidence type="ECO:0000256" key="6">
    <source>
        <dbReference type="PIRSR" id="PIRSR000445-3"/>
    </source>
</evidence>
<accession>A0A0W0TQ84</accession>
<evidence type="ECO:0000256" key="1">
    <source>
        <dbReference type="ARBA" id="ARBA00022857"/>
    </source>
</evidence>
<comment type="domain">
    <text evidence="4">Possesses an unusual extended V-shaped dimeric structure with each monomer consisting of three distinct domains arranged along a curved 'spinal' alpha-helix. The N-terminal catalytic domain specifically recognizes the glutamate moiety of the substrate. The second domain is the NADPH-binding domain, and the third C-terminal domain is responsible for dimerization.</text>
</comment>